<feature type="region of interest" description="Disordered" evidence="1">
    <location>
        <begin position="92"/>
        <end position="134"/>
    </location>
</feature>
<accession>A0A8J6CGP7</accession>
<feature type="compositionally biased region" description="Basic and acidic residues" evidence="1">
    <location>
        <begin position="92"/>
        <end position="114"/>
    </location>
</feature>
<feature type="compositionally biased region" description="Polar residues" evidence="1">
    <location>
        <begin position="115"/>
        <end position="134"/>
    </location>
</feature>
<dbReference type="Proteomes" id="UP000701853">
    <property type="component" value="Chromosome 12"/>
</dbReference>
<evidence type="ECO:0000313" key="3">
    <source>
        <dbReference type="Proteomes" id="UP000701853"/>
    </source>
</evidence>
<protein>
    <recommendedName>
        <fullName evidence="4">Aminotransferase-like plant mobile domain-containing protein</fullName>
    </recommendedName>
</protein>
<evidence type="ECO:0000256" key="1">
    <source>
        <dbReference type="SAM" id="MobiDB-lite"/>
    </source>
</evidence>
<dbReference type="EMBL" id="JAHUZN010000012">
    <property type="protein sequence ID" value="KAG8474382.1"/>
    <property type="molecule type" value="Genomic_DNA"/>
</dbReference>
<organism evidence="2 3">
    <name type="scientific">Gossypium anomalum</name>
    <dbReference type="NCBI Taxonomy" id="47600"/>
    <lineage>
        <taxon>Eukaryota</taxon>
        <taxon>Viridiplantae</taxon>
        <taxon>Streptophyta</taxon>
        <taxon>Embryophyta</taxon>
        <taxon>Tracheophyta</taxon>
        <taxon>Spermatophyta</taxon>
        <taxon>Magnoliopsida</taxon>
        <taxon>eudicotyledons</taxon>
        <taxon>Gunneridae</taxon>
        <taxon>Pentapetalae</taxon>
        <taxon>rosids</taxon>
        <taxon>malvids</taxon>
        <taxon>Malvales</taxon>
        <taxon>Malvaceae</taxon>
        <taxon>Malvoideae</taxon>
        <taxon>Gossypium</taxon>
    </lineage>
</organism>
<proteinExistence type="predicted"/>
<gene>
    <name evidence="2" type="ORF">CXB51_034157</name>
</gene>
<keyword evidence="3" id="KW-1185">Reference proteome</keyword>
<evidence type="ECO:0008006" key="4">
    <source>
        <dbReference type="Google" id="ProtNLM"/>
    </source>
</evidence>
<dbReference type="OrthoDB" id="996079at2759"/>
<dbReference type="AlphaFoldDB" id="A0A8J6CGP7"/>
<evidence type="ECO:0000313" key="2">
    <source>
        <dbReference type="EMBL" id="KAG8474382.1"/>
    </source>
</evidence>
<name>A0A8J6CGP7_9ROSI</name>
<comment type="caution">
    <text evidence="2">The sequence shown here is derived from an EMBL/GenBank/DDBJ whole genome shotgun (WGS) entry which is preliminary data.</text>
</comment>
<reference evidence="2 3" key="1">
    <citation type="journal article" date="2021" name="bioRxiv">
        <title>The Gossypium anomalum genome as a resource for cotton improvement and evolutionary analysis of hybrid incompatibility.</title>
        <authorList>
            <person name="Grover C.E."/>
            <person name="Yuan D."/>
            <person name="Arick M.A."/>
            <person name="Miller E.R."/>
            <person name="Hu G."/>
            <person name="Peterson D.G."/>
            <person name="Wendel J.F."/>
            <person name="Udall J.A."/>
        </authorList>
    </citation>
    <scope>NUCLEOTIDE SEQUENCE [LARGE SCALE GENOMIC DNA]</scope>
    <source>
        <strain evidence="2">JFW-Udall</strain>
        <tissue evidence="2">Leaf</tissue>
    </source>
</reference>
<sequence>MHQTDRVLWQFGFRKLIPKVPEVLDKEHKIDLWQTNTNWPVFFLEYIKIWKNRYDYIPAREQIIVPELACPPDYMPWFKIYGKPYMLSEEQRRQQIRVKREQRGPLNTRRRDDSTGPSIAPTQSPGPTPQLTTSTDSSFRLYQAIVARGTARDTIGELISLPIPIALWDSNTSSVGDANSSTFFILSIWVILPIIITRATTTLAGI</sequence>